<feature type="compositionally biased region" description="Low complexity" evidence="1">
    <location>
        <begin position="47"/>
        <end position="58"/>
    </location>
</feature>
<accession>A0A0H2WBX9</accession>
<dbReference type="HOGENOM" id="CLU_3077619_0_0_4"/>
<dbReference type="AlphaFoldDB" id="A0A0H2WBX9"/>
<gene>
    <name evidence="2" type="ordered locus">BMAA0296</name>
</gene>
<feature type="region of interest" description="Disordered" evidence="1">
    <location>
        <begin position="1"/>
        <end position="58"/>
    </location>
</feature>
<dbReference type="KEGG" id="bma:BMAA0296"/>
<reference evidence="2 3" key="1">
    <citation type="journal article" date="2004" name="Proc. Natl. Acad. Sci. U.S.A.">
        <title>Structural flexibility in the Burkholderia mallei genome.</title>
        <authorList>
            <person name="Nierman W.C."/>
            <person name="DeShazer D."/>
            <person name="Kim H.S."/>
            <person name="Tettelin H."/>
            <person name="Nelson K.E."/>
            <person name="Feldblyum T."/>
            <person name="Ulrich R.L."/>
            <person name="Ronning C.M."/>
            <person name="Brinkac L.M."/>
            <person name="Daugherty S.C."/>
            <person name="Davidsen T.D."/>
            <person name="Deboy R.T."/>
            <person name="Dimitrov G."/>
            <person name="Dodson R.J."/>
            <person name="Durkin A.S."/>
            <person name="Gwinn M.L."/>
            <person name="Haft D.H."/>
            <person name="Khouri H."/>
            <person name="Kolonay J.F."/>
            <person name="Madupu R."/>
            <person name="Mohammoud Y."/>
            <person name="Nelson W.C."/>
            <person name="Radune D."/>
            <person name="Romero C.M."/>
            <person name="Sarria S."/>
            <person name="Selengut J."/>
            <person name="Shamblin C."/>
            <person name="Sullivan S.A."/>
            <person name="White O."/>
            <person name="Yu Y."/>
            <person name="Zafar N."/>
            <person name="Zhou L."/>
            <person name="Fraser C.M."/>
        </authorList>
    </citation>
    <scope>NUCLEOTIDE SEQUENCE [LARGE SCALE GENOMIC DNA]</scope>
    <source>
        <strain evidence="2 3">ATCC 23344</strain>
    </source>
</reference>
<feature type="compositionally biased region" description="Low complexity" evidence="1">
    <location>
        <begin position="26"/>
        <end position="39"/>
    </location>
</feature>
<protein>
    <submittedName>
        <fullName evidence="2">Uncharacterized protein</fullName>
    </submittedName>
</protein>
<dbReference type="Proteomes" id="UP000006693">
    <property type="component" value="Chromosome 2"/>
</dbReference>
<name>A0A0H2WBX9_BURMA</name>
<dbReference type="PATRIC" id="fig|243160.12.peg.3797"/>
<evidence type="ECO:0000313" key="3">
    <source>
        <dbReference type="Proteomes" id="UP000006693"/>
    </source>
</evidence>
<sequence length="58" mass="6046">MGDEHAVTMAPLDAPNRPAAAEGWRRSACAASAPPSAALRSRRQRDAATADARAPLYA</sequence>
<proteinExistence type="predicted"/>
<keyword evidence="3" id="KW-1185">Reference proteome</keyword>
<dbReference type="EMBL" id="CP000011">
    <property type="protein sequence ID" value="AAU46191.1"/>
    <property type="molecule type" value="Genomic_DNA"/>
</dbReference>
<organism evidence="2 3">
    <name type="scientific">Burkholderia mallei (strain ATCC 23344)</name>
    <dbReference type="NCBI Taxonomy" id="243160"/>
    <lineage>
        <taxon>Bacteria</taxon>
        <taxon>Pseudomonadati</taxon>
        <taxon>Pseudomonadota</taxon>
        <taxon>Betaproteobacteria</taxon>
        <taxon>Burkholderiales</taxon>
        <taxon>Burkholderiaceae</taxon>
        <taxon>Burkholderia</taxon>
        <taxon>pseudomallei group</taxon>
    </lineage>
</organism>
<evidence type="ECO:0000313" key="2">
    <source>
        <dbReference type="EMBL" id="AAU46191.1"/>
    </source>
</evidence>
<evidence type="ECO:0000256" key="1">
    <source>
        <dbReference type="SAM" id="MobiDB-lite"/>
    </source>
</evidence>